<evidence type="ECO:0000313" key="1">
    <source>
        <dbReference type="EMBL" id="CAG2185667.1"/>
    </source>
</evidence>
<name>A0A8S3PR33_MYTED</name>
<gene>
    <name evidence="1" type="ORF">MEDL_1256</name>
</gene>
<sequence>MKGSDTDIMMTDSTIEAYEGDDKSNPFISCRYDSMLPDLKPGYVMVEIGMRENISITDKSKISVRELSRFLNCILNLLSIEDYRRRNAFVYQVCPEVYCHLLRFLCYLRQADLPHSEEEFDKMIQVHFMGSEYEKCGHDMAITMMKIMGRIISRNVQNNCESDIYTLNDFFVY</sequence>
<reference evidence="1" key="1">
    <citation type="submission" date="2021-03" db="EMBL/GenBank/DDBJ databases">
        <authorList>
            <person name="Bekaert M."/>
        </authorList>
    </citation>
    <scope>NUCLEOTIDE SEQUENCE</scope>
</reference>
<accession>A0A8S3PR33</accession>
<proteinExistence type="predicted"/>
<evidence type="ECO:0000313" key="2">
    <source>
        <dbReference type="Proteomes" id="UP000683360"/>
    </source>
</evidence>
<keyword evidence="2" id="KW-1185">Reference proteome</keyword>
<organism evidence="1 2">
    <name type="scientific">Mytilus edulis</name>
    <name type="common">Blue mussel</name>
    <dbReference type="NCBI Taxonomy" id="6550"/>
    <lineage>
        <taxon>Eukaryota</taxon>
        <taxon>Metazoa</taxon>
        <taxon>Spiralia</taxon>
        <taxon>Lophotrochozoa</taxon>
        <taxon>Mollusca</taxon>
        <taxon>Bivalvia</taxon>
        <taxon>Autobranchia</taxon>
        <taxon>Pteriomorphia</taxon>
        <taxon>Mytilida</taxon>
        <taxon>Mytiloidea</taxon>
        <taxon>Mytilidae</taxon>
        <taxon>Mytilinae</taxon>
        <taxon>Mytilus</taxon>
    </lineage>
</organism>
<dbReference type="EMBL" id="CAJPWZ010000098">
    <property type="protein sequence ID" value="CAG2185667.1"/>
    <property type="molecule type" value="Genomic_DNA"/>
</dbReference>
<dbReference type="AlphaFoldDB" id="A0A8S3PR33"/>
<protein>
    <submittedName>
        <fullName evidence="1">Uncharacterized protein</fullName>
    </submittedName>
</protein>
<dbReference type="Proteomes" id="UP000683360">
    <property type="component" value="Unassembled WGS sequence"/>
</dbReference>
<comment type="caution">
    <text evidence="1">The sequence shown here is derived from an EMBL/GenBank/DDBJ whole genome shotgun (WGS) entry which is preliminary data.</text>
</comment>